<reference evidence="1 2" key="1">
    <citation type="journal article" date="2024" name="Plant Biotechnol. J.">
        <title>Genome and CRISPR/Cas9 system of a widespread forest tree (Populus alba) in the world.</title>
        <authorList>
            <person name="Liu Y.J."/>
            <person name="Jiang P.F."/>
            <person name="Han X.M."/>
            <person name="Li X.Y."/>
            <person name="Wang H.M."/>
            <person name="Wang Y.J."/>
            <person name="Wang X.X."/>
            <person name="Zeng Q.Y."/>
        </authorList>
    </citation>
    <scope>NUCLEOTIDE SEQUENCE [LARGE SCALE GENOMIC DNA]</scope>
    <source>
        <strain evidence="2">cv. PAL-ZL1</strain>
    </source>
</reference>
<organism evidence="1 2">
    <name type="scientific">Populus alba</name>
    <name type="common">White poplar</name>
    <dbReference type="NCBI Taxonomy" id="43335"/>
    <lineage>
        <taxon>Eukaryota</taxon>
        <taxon>Viridiplantae</taxon>
        <taxon>Streptophyta</taxon>
        <taxon>Embryophyta</taxon>
        <taxon>Tracheophyta</taxon>
        <taxon>Spermatophyta</taxon>
        <taxon>Magnoliopsida</taxon>
        <taxon>eudicotyledons</taxon>
        <taxon>Gunneridae</taxon>
        <taxon>Pentapetalae</taxon>
        <taxon>rosids</taxon>
        <taxon>fabids</taxon>
        <taxon>Malpighiales</taxon>
        <taxon>Salicaceae</taxon>
        <taxon>Saliceae</taxon>
        <taxon>Populus</taxon>
    </lineage>
</organism>
<comment type="caution">
    <text evidence="1">The sequence shown here is derived from an EMBL/GenBank/DDBJ whole genome shotgun (WGS) entry which is preliminary data.</text>
</comment>
<gene>
    <name evidence="1" type="ORF">D5086_028494</name>
</gene>
<accession>A0ACC4AYP3</accession>
<sequence length="248" mass="28287">MFLQAEVFSKTSDFKTSILSGVLFSPHCNLAVDGFEFERELSKEEETSSSPSLAEGHSSDSENQDDFRKSFIPPSPVNKLVKSDEDLVPPWEHVNEIKEDGTISSDDDSSENQNSRSKGSRPVKRNKWKPEEVKSLIKMRGELHSRFQVVRGRMALWEEISTNLMADGINHSPGQCKYLWTSLAKKYERQWQQNDRKRGGNSALSFLEELSTASCSSKARAASNDKQEMKWFCSHKLLQKLVSRYTKE</sequence>
<evidence type="ECO:0000313" key="2">
    <source>
        <dbReference type="Proteomes" id="UP000309997"/>
    </source>
</evidence>
<dbReference type="Proteomes" id="UP000309997">
    <property type="component" value="Unassembled WGS sequence"/>
</dbReference>
<protein>
    <submittedName>
        <fullName evidence="1">Uncharacterized protein</fullName>
    </submittedName>
</protein>
<dbReference type="EMBL" id="RCHU02000015">
    <property type="protein sequence ID" value="KAL3571245.1"/>
    <property type="molecule type" value="Genomic_DNA"/>
</dbReference>
<name>A0ACC4AYP3_POPAL</name>
<evidence type="ECO:0000313" key="1">
    <source>
        <dbReference type="EMBL" id="KAL3571245.1"/>
    </source>
</evidence>
<keyword evidence="2" id="KW-1185">Reference proteome</keyword>
<proteinExistence type="predicted"/>